<feature type="binding site" evidence="5">
    <location>
        <position position="3"/>
    </location>
    <ligand>
        <name>Fe cation</name>
        <dbReference type="ChEBI" id="CHEBI:24875"/>
    </ligand>
</feature>
<dbReference type="PANTHER" id="PTHR11056">
    <property type="entry name" value="HOMOGENTISATE 1,2-DIOXYGENASE"/>
    <property type="match status" value="1"/>
</dbReference>
<keyword evidence="5" id="KW-0408">Iron</keyword>
<comment type="caution">
    <text evidence="7">The sequence shown here is derived from an EMBL/GenBank/DDBJ whole genome shotgun (WGS) entry which is preliminary data.</text>
</comment>
<dbReference type="Pfam" id="PF04209">
    <property type="entry name" value="HgmA_C"/>
    <property type="match status" value="1"/>
</dbReference>
<evidence type="ECO:0000256" key="4">
    <source>
        <dbReference type="ARBA" id="ARBA00013127"/>
    </source>
</evidence>
<dbReference type="GO" id="GO:0046872">
    <property type="term" value="F:metal ion binding"/>
    <property type="evidence" value="ECO:0007669"/>
    <property type="project" value="UniProtKB-KW"/>
</dbReference>
<evidence type="ECO:0000256" key="5">
    <source>
        <dbReference type="PIRSR" id="PIRSR605708-2"/>
    </source>
</evidence>
<evidence type="ECO:0000256" key="1">
    <source>
        <dbReference type="ARBA" id="ARBA00001962"/>
    </source>
</evidence>
<dbReference type="EMBL" id="LGRX02003586">
    <property type="protein sequence ID" value="KAK3282013.1"/>
    <property type="molecule type" value="Genomic_DNA"/>
</dbReference>
<feature type="binding site" evidence="5">
    <location>
        <position position="33"/>
    </location>
    <ligand>
        <name>Fe cation</name>
        <dbReference type="ChEBI" id="CHEBI:24875"/>
    </ligand>
</feature>
<dbReference type="GO" id="GO:0005737">
    <property type="term" value="C:cytoplasm"/>
    <property type="evidence" value="ECO:0007669"/>
    <property type="project" value="TreeGrafter"/>
</dbReference>
<dbReference type="GO" id="GO:0006559">
    <property type="term" value="P:L-phenylalanine catabolic process"/>
    <property type="evidence" value="ECO:0007669"/>
    <property type="project" value="InterPro"/>
</dbReference>
<reference evidence="7 8" key="1">
    <citation type="journal article" date="2015" name="Genome Biol. Evol.">
        <title>Comparative Genomics of a Bacterivorous Green Alga Reveals Evolutionary Causalities and Consequences of Phago-Mixotrophic Mode of Nutrition.</title>
        <authorList>
            <person name="Burns J.A."/>
            <person name="Paasch A."/>
            <person name="Narechania A."/>
            <person name="Kim E."/>
        </authorList>
    </citation>
    <scope>NUCLEOTIDE SEQUENCE [LARGE SCALE GENOMIC DNA]</scope>
    <source>
        <strain evidence="7 8">PLY_AMNH</strain>
    </source>
</reference>
<comment type="pathway">
    <text evidence="2">Amino-acid degradation; L-phenylalanine degradation; acetoacetate and fumarate from L-phenylalanine: step 4/6.</text>
</comment>
<evidence type="ECO:0000313" key="8">
    <source>
        <dbReference type="Proteomes" id="UP001190700"/>
    </source>
</evidence>
<keyword evidence="8" id="KW-1185">Reference proteome</keyword>
<dbReference type="GO" id="GO:0004411">
    <property type="term" value="F:homogentisate 1,2-dioxygenase activity"/>
    <property type="evidence" value="ECO:0007669"/>
    <property type="project" value="UniProtKB-EC"/>
</dbReference>
<evidence type="ECO:0000256" key="2">
    <source>
        <dbReference type="ARBA" id="ARBA00004704"/>
    </source>
</evidence>
<feature type="domain" description="Homogentisate 1,2-dioxygenase C-terminal" evidence="6">
    <location>
        <begin position="1"/>
        <end position="96"/>
    </location>
</feature>
<comment type="cofactor">
    <cofactor evidence="1 5">
        <name>Fe cation</name>
        <dbReference type="ChEBI" id="CHEBI:24875"/>
    </cofactor>
</comment>
<dbReference type="EC" id="1.13.11.5" evidence="4"/>
<dbReference type="GO" id="GO:0006570">
    <property type="term" value="P:tyrosine metabolic process"/>
    <property type="evidence" value="ECO:0007669"/>
    <property type="project" value="InterPro"/>
</dbReference>
<dbReference type="InterPro" id="IPR011051">
    <property type="entry name" value="RmlC_Cupin_sf"/>
</dbReference>
<keyword evidence="5" id="KW-0479">Metal-binding</keyword>
<dbReference type="Proteomes" id="UP001190700">
    <property type="component" value="Unassembled WGS sequence"/>
</dbReference>
<organism evidence="7 8">
    <name type="scientific">Cymbomonas tetramitiformis</name>
    <dbReference type="NCBI Taxonomy" id="36881"/>
    <lineage>
        <taxon>Eukaryota</taxon>
        <taxon>Viridiplantae</taxon>
        <taxon>Chlorophyta</taxon>
        <taxon>Pyramimonadophyceae</taxon>
        <taxon>Pyramimonadales</taxon>
        <taxon>Pyramimonadaceae</taxon>
        <taxon>Cymbomonas</taxon>
    </lineage>
</organism>
<dbReference type="InterPro" id="IPR014710">
    <property type="entry name" value="RmlC-like_jellyroll"/>
</dbReference>
<evidence type="ECO:0000256" key="3">
    <source>
        <dbReference type="ARBA" id="ARBA00007757"/>
    </source>
</evidence>
<dbReference type="SUPFAM" id="SSF51182">
    <property type="entry name" value="RmlC-like cupins"/>
    <property type="match status" value="1"/>
</dbReference>
<dbReference type="InterPro" id="IPR046451">
    <property type="entry name" value="HgmA_C"/>
</dbReference>
<sequence>MSEFMGLIRGQYEAKEDKFTPGGASLHASMTPHGPDTACYEASIEADTDKPSKIPASALAFMFETYHTPRVRTEMLSHPCLDQNYYQCWIGLKNHFDRNRKAAIDSEQRAEEYLNKRKSLDLPKSS</sequence>
<feature type="binding site" evidence="5">
    <location>
        <position position="12"/>
    </location>
    <ligand>
        <name>homogentisate</name>
        <dbReference type="ChEBI" id="CHEBI:16169"/>
    </ligand>
</feature>
<protein>
    <recommendedName>
        <fullName evidence="4">homogentisate 1,2-dioxygenase</fullName>
        <ecNumber evidence="4">1.13.11.5</ecNumber>
    </recommendedName>
</protein>
<evidence type="ECO:0000313" key="7">
    <source>
        <dbReference type="EMBL" id="KAK3282013.1"/>
    </source>
</evidence>
<feature type="binding site" evidence="5">
    <location>
        <position position="33"/>
    </location>
    <ligand>
        <name>homogentisate</name>
        <dbReference type="ChEBI" id="CHEBI:16169"/>
    </ligand>
</feature>
<comment type="similarity">
    <text evidence="3">Belongs to the homogentisate dioxygenase family.</text>
</comment>
<proteinExistence type="inferred from homology"/>
<dbReference type="AlphaFoldDB" id="A0AAE0GPU9"/>
<accession>A0AAE0GPU9</accession>
<evidence type="ECO:0000259" key="6">
    <source>
        <dbReference type="Pfam" id="PF04209"/>
    </source>
</evidence>
<dbReference type="PANTHER" id="PTHR11056:SF0">
    <property type="entry name" value="HOMOGENTISATE 1,2-DIOXYGENASE"/>
    <property type="match status" value="1"/>
</dbReference>
<gene>
    <name evidence="7" type="ORF">CYMTET_10229</name>
</gene>
<dbReference type="InterPro" id="IPR005708">
    <property type="entry name" value="Homogentis_dOase"/>
</dbReference>
<dbReference type="Gene3D" id="2.60.120.10">
    <property type="entry name" value="Jelly Rolls"/>
    <property type="match status" value="1"/>
</dbReference>
<name>A0AAE0GPU9_9CHLO</name>